<dbReference type="EMBL" id="CP012603">
    <property type="protein sequence ID" value="ALE39861.1"/>
    <property type="molecule type" value="Genomic_DNA"/>
</dbReference>
<accession>A0A0M3TLX9</accession>
<dbReference type="Proteomes" id="UP000056502">
    <property type="component" value="Chromosome I"/>
</dbReference>
<dbReference type="PATRIC" id="fig|1279460.3.peg.2713"/>
<dbReference type="AlphaFoldDB" id="A0A0M3TLX9"/>
<name>A0A0M3TLX9_LEPIR</name>
<reference evidence="1 2" key="1">
    <citation type="journal article" date="2015" name="Genome Announc.">
        <title>Whole-Genome Sequence of Leptospira interrogans Serovar Hardjo Subtype Hardjoprajitno Strain Norma, Isolated from Cattle in a Leptospirosis Outbreak in Brazil.</title>
        <authorList>
            <person name="Cosate M.R."/>
            <person name="Soares S.C."/>
            <person name="Mendes T.A."/>
            <person name="Raittz R.T."/>
            <person name="Moreira E.C."/>
            <person name="Leite R."/>
            <person name="Fernandes G.R."/>
            <person name="Haddad J.P."/>
            <person name="Ortega J.M."/>
        </authorList>
    </citation>
    <scope>NUCLEOTIDE SEQUENCE [LARGE SCALE GENOMIC DNA]</scope>
    <source>
        <strain evidence="1 2">Norma</strain>
    </source>
</reference>
<sequence>MESELYRLISMWELPQNLGLSVKLCGTHTFRKFLLIL</sequence>
<evidence type="ECO:0000313" key="2">
    <source>
        <dbReference type="Proteomes" id="UP000056502"/>
    </source>
</evidence>
<proteinExistence type="predicted"/>
<organism evidence="1">
    <name type="scientific">Leptospira interrogans serovar Hardjo str. Norma</name>
    <dbReference type="NCBI Taxonomy" id="1279460"/>
    <lineage>
        <taxon>Bacteria</taxon>
        <taxon>Pseudomonadati</taxon>
        <taxon>Spirochaetota</taxon>
        <taxon>Spirochaetia</taxon>
        <taxon>Leptospirales</taxon>
        <taxon>Leptospiraceae</taxon>
        <taxon>Leptospira</taxon>
    </lineage>
</organism>
<gene>
    <name evidence="1" type="ORF">G436_2691</name>
</gene>
<dbReference type="AntiFam" id="ANF00051">
    <property type="entry name" value="Translation of DNA tandem repeat"/>
</dbReference>
<protein>
    <submittedName>
        <fullName evidence="1">Uncharacterized protein</fullName>
    </submittedName>
</protein>
<evidence type="ECO:0000313" key="1">
    <source>
        <dbReference type="EMBL" id="ALE39861.1"/>
    </source>
</evidence>